<evidence type="ECO:0000313" key="3">
    <source>
        <dbReference type="Proteomes" id="UP001359485"/>
    </source>
</evidence>
<evidence type="ECO:0000256" key="1">
    <source>
        <dbReference type="SAM" id="MobiDB-lite"/>
    </source>
</evidence>
<keyword evidence="3" id="KW-1185">Reference proteome</keyword>
<sequence>MTDDPDVRKDSRNGPKKTASPVLGPSTCPSFTVRFSQSTHGKRSLHCFDLPRFYNHVGGAHANSPKFSFCLPQRIMAEWQNMYLPPSE</sequence>
<dbReference type="Proteomes" id="UP001359485">
    <property type="component" value="Unassembled WGS sequence"/>
</dbReference>
<gene>
    <name evidence="2" type="ORF">RUM44_008321</name>
</gene>
<proteinExistence type="predicted"/>
<protein>
    <submittedName>
        <fullName evidence="2">Uncharacterized protein</fullName>
    </submittedName>
</protein>
<dbReference type="EMBL" id="JAWJWF010000002">
    <property type="protein sequence ID" value="KAK6637899.1"/>
    <property type="molecule type" value="Genomic_DNA"/>
</dbReference>
<accession>A0ABR1B9S2</accession>
<name>A0ABR1B9S2_POLSC</name>
<feature type="compositionally biased region" description="Basic and acidic residues" evidence="1">
    <location>
        <begin position="1"/>
        <end position="13"/>
    </location>
</feature>
<evidence type="ECO:0000313" key="2">
    <source>
        <dbReference type="EMBL" id="KAK6637899.1"/>
    </source>
</evidence>
<feature type="region of interest" description="Disordered" evidence="1">
    <location>
        <begin position="1"/>
        <end position="25"/>
    </location>
</feature>
<comment type="caution">
    <text evidence="2">The sequence shown here is derived from an EMBL/GenBank/DDBJ whole genome shotgun (WGS) entry which is preliminary data.</text>
</comment>
<organism evidence="2 3">
    <name type="scientific">Polyplax serrata</name>
    <name type="common">Common mouse louse</name>
    <dbReference type="NCBI Taxonomy" id="468196"/>
    <lineage>
        <taxon>Eukaryota</taxon>
        <taxon>Metazoa</taxon>
        <taxon>Ecdysozoa</taxon>
        <taxon>Arthropoda</taxon>
        <taxon>Hexapoda</taxon>
        <taxon>Insecta</taxon>
        <taxon>Pterygota</taxon>
        <taxon>Neoptera</taxon>
        <taxon>Paraneoptera</taxon>
        <taxon>Psocodea</taxon>
        <taxon>Troctomorpha</taxon>
        <taxon>Phthiraptera</taxon>
        <taxon>Anoplura</taxon>
        <taxon>Polyplacidae</taxon>
        <taxon>Polyplax</taxon>
    </lineage>
</organism>
<reference evidence="2 3" key="1">
    <citation type="submission" date="2023-09" db="EMBL/GenBank/DDBJ databases">
        <title>Genomes of two closely related lineages of the louse Polyplax serrata with different host specificities.</title>
        <authorList>
            <person name="Martinu J."/>
            <person name="Tarabai H."/>
            <person name="Stefka J."/>
            <person name="Hypsa V."/>
        </authorList>
    </citation>
    <scope>NUCLEOTIDE SEQUENCE [LARGE SCALE GENOMIC DNA]</scope>
    <source>
        <strain evidence="2">98ZLc_SE</strain>
    </source>
</reference>